<dbReference type="PROSITE" id="PS01054">
    <property type="entry name" value="TRANSALDOLASE_1"/>
    <property type="match status" value="1"/>
</dbReference>
<dbReference type="NCBIfam" id="NF009001">
    <property type="entry name" value="PRK12346.1"/>
    <property type="match status" value="1"/>
</dbReference>
<keyword evidence="4 8" id="KW-0808">Transferase</keyword>
<dbReference type="SUPFAM" id="SSF51569">
    <property type="entry name" value="Aldolase"/>
    <property type="match status" value="1"/>
</dbReference>
<organism evidence="9 12">
    <name type="scientific">Galleria mellonella</name>
    <name type="common">Greater wax moth</name>
    <dbReference type="NCBI Taxonomy" id="7137"/>
    <lineage>
        <taxon>Eukaryota</taxon>
        <taxon>Metazoa</taxon>
        <taxon>Ecdysozoa</taxon>
        <taxon>Arthropoda</taxon>
        <taxon>Hexapoda</taxon>
        <taxon>Insecta</taxon>
        <taxon>Pterygota</taxon>
        <taxon>Neoptera</taxon>
        <taxon>Endopterygota</taxon>
        <taxon>Lepidoptera</taxon>
        <taxon>Glossata</taxon>
        <taxon>Ditrysia</taxon>
        <taxon>Pyraloidea</taxon>
        <taxon>Pyralidae</taxon>
        <taxon>Galleriinae</taxon>
        <taxon>Galleria</taxon>
    </lineage>
</organism>
<dbReference type="GeneID" id="113523552"/>
<dbReference type="Gene3D" id="3.20.20.70">
    <property type="entry name" value="Aldolase class I"/>
    <property type="match status" value="1"/>
</dbReference>
<accession>A0A6J3BXJ5</accession>
<dbReference type="CTD" id="37804"/>
<evidence type="ECO:0000313" key="14">
    <source>
        <dbReference type="RefSeq" id="XP_052751731.1"/>
    </source>
</evidence>
<gene>
    <name evidence="10 11 12 13 14" type="primary">LOC113523552</name>
</gene>
<evidence type="ECO:0000256" key="6">
    <source>
        <dbReference type="ARBA" id="ARBA00023270"/>
    </source>
</evidence>
<dbReference type="RefSeq" id="XP_031763430.1">
    <property type="nucleotide sequence ID" value="XM_031907570.1"/>
</dbReference>
<dbReference type="EC" id="2.2.1.2" evidence="3 8"/>
<dbReference type="GO" id="GO:0005975">
    <property type="term" value="P:carbohydrate metabolic process"/>
    <property type="evidence" value="ECO:0007669"/>
    <property type="project" value="InterPro"/>
</dbReference>
<dbReference type="GO" id="GO:0009052">
    <property type="term" value="P:pentose-phosphate shunt, non-oxidative branch"/>
    <property type="evidence" value="ECO:0007669"/>
    <property type="project" value="TreeGrafter"/>
</dbReference>
<dbReference type="FunFam" id="3.20.20.70:FF:000088">
    <property type="entry name" value="Transaldolase"/>
    <property type="match status" value="1"/>
</dbReference>
<dbReference type="GO" id="GO:0004801">
    <property type="term" value="F:transaldolase activity"/>
    <property type="evidence" value="ECO:0007669"/>
    <property type="project" value="UniProtKB-EC"/>
</dbReference>
<keyword evidence="6" id="KW-0704">Schiff base</keyword>
<dbReference type="CDD" id="cd00957">
    <property type="entry name" value="Transaldolase_TalAB"/>
    <property type="match status" value="1"/>
</dbReference>
<dbReference type="KEGG" id="gmw:113523552"/>
<dbReference type="UniPathway" id="UPA00115">
    <property type="reaction ID" value="UER00414"/>
</dbReference>
<dbReference type="PANTHER" id="PTHR10683:SF18">
    <property type="entry name" value="TRANSALDOLASE"/>
    <property type="match status" value="1"/>
</dbReference>
<evidence type="ECO:0000256" key="4">
    <source>
        <dbReference type="ARBA" id="ARBA00022679"/>
    </source>
</evidence>
<name>A0A6J3BXJ5_GALME</name>
<dbReference type="RefSeq" id="XP_052751731.1">
    <property type="nucleotide sequence ID" value="XM_052895771.1"/>
</dbReference>
<dbReference type="RefSeq" id="XP_026765342.1">
    <property type="nucleotide sequence ID" value="XM_026909541.2"/>
</dbReference>
<dbReference type="HAMAP" id="MF_00492">
    <property type="entry name" value="Transaldolase_1"/>
    <property type="match status" value="1"/>
</dbReference>
<dbReference type="OrthoDB" id="2015515at2759"/>
<comment type="function">
    <text evidence="8">Catalyzes the rate-limiting step of the non-oxidative phase in the pentose phosphate pathway. Catalyzes the reversible conversion of sedheptulose-7-phosphate and D-glyceraldehyde 3-phosphate into erythrose-4-phosphate and beta-D-fructose 6-phosphate.</text>
</comment>
<dbReference type="AlphaFoldDB" id="A0A6J3BXJ5"/>
<evidence type="ECO:0000256" key="5">
    <source>
        <dbReference type="ARBA" id="ARBA00023126"/>
    </source>
</evidence>
<dbReference type="InterPro" id="IPR004730">
    <property type="entry name" value="Transaldolase_1"/>
</dbReference>
<dbReference type="InterPro" id="IPR018225">
    <property type="entry name" value="Transaldolase_AS"/>
</dbReference>
<proteinExistence type="inferred from homology"/>
<comment type="catalytic activity">
    <reaction evidence="7 8">
        <text>D-sedoheptulose 7-phosphate + D-glyceraldehyde 3-phosphate = D-erythrose 4-phosphate + beta-D-fructose 6-phosphate</text>
        <dbReference type="Rhea" id="RHEA:17053"/>
        <dbReference type="ChEBI" id="CHEBI:16897"/>
        <dbReference type="ChEBI" id="CHEBI:57483"/>
        <dbReference type="ChEBI" id="CHEBI:57634"/>
        <dbReference type="ChEBI" id="CHEBI:59776"/>
        <dbReference type="EC" id="2.2.1.2"/>
    </reaction>
</comment>
<evidence type="ECO:0000256" key="3">
    <source>
        <dbReference type="ARBA" id="ARBA00013151"/>
    </source>
</evidence>
<evidence type="ECO:0000256" key="2">
    <source>
        <dbReference type="ARBA" id="ARBA00008012"/>
    </source>
</evidence>
<evidence type="ECO:0000256" key="1">
    <source>
        <dbReference type="ARBA" id="ARBA00004857"/>
    </source>
</evidence>
<reference evidence="10 11" key="1">
    <citation type="submission" date="2025-04" db="UniProtKB">
        <authorList>
            <consortium name="RefSeq"/>
        </authorList>
    </citation>
    <scope>IDENTIFICATION</scope>
    <source>
        <tissue evidence="10 11">Whole adult</tissue>
        <tissue evidence="14">Whole larvae</tissue>
    </source>
</reference>
<dbReference type="GO" id="GO:0005737">
    <property type="term" value="C:cytoplasm"/>
    <property type="evidence" value="ECO:0007669"/>
    <property type="project" value="InterPro"/>
</dbReference>
<comment type="similarity">
    <text evidence="2">Belongs to the transaldolase family. Type 1 subfamily.</text>
</comment>
<dbReference type="PANTHER" id="PTHR10683">
    <property type="entry name" value="TRANSALDOLASE"/>
    <property type="match status" value="1"/>
</dbReference>
<dbReference type="NCBIfam" id="TIGR00874">
    <property type="entry name" value="talAB"/>
    <property type="match status" value="1"/>
</dbReference>
<keyword evidence="5 8" id="KW-0570">Pentose shunt</keyword>
<protein>
    <recommendedName>
        <fullName evidence="3 8">Transaldolase</fullName>
        <ecNumber evidence="3 8">2.2.1.2</ecNumber>
    </recommendedName>
</protein>
<sequence>MSAEPQAKRTKMSELDQLKQYCTVVADTGDFEAMKAYRPTDATTNPSLILSAAAMEQYQHILDKAIKYGKDTGSTIDEQVVETLDMLSVLFGCEILKIIPGRVSVEVDARLSFDKDASIAKAIKLISMFAEFGIKKDRILIKLASTWEGIQAAKELEKNHSIHCNLTLLFSLYQAIACAEANVTLISPFVGRILDWYVEHTKKTYEGKEDPGVLSVTRVYNYYKKFAYKTQVMGASFRNTGEIRELAGCDLLTISPKLLQELANSNQTLKRVLDPKTAAESDIEKISLSEAQFRWHLNEDQMATDKLSEGIRKFAADTRKLESLIKTLLVK</sequence>
<evidence type="ECO:0000313" key="12">
    <source>
        <dbReference type="RefSeq" id="XP_031763429.1"/>
    </source>
</evidence>
<evidence type="ECO:0000313" key="10">
    <source>
        <dbReference type="RefSeq" id="XP_026765342.1"/>
    </source>
</evidence>
<evidence type="ECO:0000256" key="7">
    <source>
        <dbReference type="ARBA" id="ARBA00048810"/>
    </source>
</evidence>
<evidence type="ECO:0000313" key="11">
    <source>
        <dbReference type="RefSeq" id="XP_026765344.1"/>
    </source>
</evidence>
<dbReference type="Proteomes" id="UP001652740">
    <property type="component" value="Unplaced"/>
</dbReference>
<dbReference type="InterPro" id="IPR001585">
    <property type="entry name" value="TAL/FSA"/>
</dbReference>
<dbReference type="PROSITE" id="PS00958">
    <property type="entry name" value="TRANSALDOLASE_2"/>
    <property type="match status" value="1"/>
</dbReference>
<comment type="pathway">
    <text evidence="1 8">Carbohydrate degradation; pentose phosphate pathway; D-glyceraldehyde 3-phosphate and beta-D-fructose 6-phosphate from D-ribose 5-phosphate and D-xylulose 5-phosphate (non-oxidative stage): step 2/3.</text>
</comment>
<dbReference type="RefSeq" id="XP_026765344.1">
    <property type="nucleotide sequence ID" value="XM_026909543.2"/>
</dbReference>
<keyword evidence="9" id="KW-1185">Reference proteome</keyword>
<dbReference type="RefSeq" id="XP_031763429.1">
    <property type="nucleotide sequence ID" value="XM_031907569.1"/>
</dbReference>
<evidence type="ECO:0000313" key="9">
    <source>
        <dbReference type="Proteomes" id="UP001652740"/>
    </source>
</evidence>
<dbReference type="Pfam" id="PF00923">
    <property type="entry name" value="TAL_FSA"/>
    <property type="match status" value="1"/>
</dbReference>
<dbReference type="InterPro" id="IPR013785">
    <property type="entry name" value="Aldolase_TIM"/>
</dbReference>
<evidence type="ECO:0000256" key="8">
    <source>
        <dbReference type="RuleBase" id="RU000501"/>
    </source>
</evidence>
<evidence type="ECO:0000313" key="13">
    <source>
        <dbReference type="RefSeq" id="XP_031763430.1"/>
    </source>
</evidence>